<dbReference type="GO" id="GO:0008703">
    <property type="term" value="F:5-amino-6-(5-phosphoribosylamino)uracil reductase activity"/>
    <property type="evidence" value="ECO:0007669"/>
    <property type="project" value="InterPro"/>
</dbReference>
<dbReference type="InterPro" id="IPR002734">
    <property type="entry name" value="RibDG_C"/>
</dbReference>
<reference evidence="2 3" key="1">
    <citation type="submission" date="2018-12" db="EMBL/GenBank/DDBJ databases">
        <title>Amycolatopsis eburnea sp. nov. actinomycete associate with arbuscular mycorrhiza fungal spore.</title>
        <authorList>
            <person name="Lumyong S."/>
            <person name="Chaiya L."/>
        </authorList>
    </citation>
    <scope>NUCLEOTIDE SEQUENCE [LARGE SCALE GENOMIC DNA]</scope>
    <source>
        <strain evidence="2 3">GLM-1</strain>
    </source>
</reference>
<protein>
    <recommendedName>
        <fullName evidence="1">Bacterial bifunctional deaminase-reductase C-terminal domain-containing protein</fullName>
    </recommendedName>
</protein>
<name>A0A427T825_9PSEU</name>
<comment type="caution">
    <text evidence="2">The sequence shown here is derived from an EMBL/GenBank/DDBJ whole genome shotgun (WGS) entry which is preliminary data.</text>
</comment>
<dbReference type="EMBL" id="RSEC01000048">
    <property type="protein sequence ID" value="RSD16518.1"/>
    <property type="molecule type" value="Genomic_DNA"/>
</dbReference>
<dbReference type="AlphaFoldDB" id="A0A427T825"/>
<sequence>MPVVASFCMSLDGFVARPDDSVGPLFDWYTAGDVEVPMVGYPITFRVAPSSAGYLRAQLEWARHSAFVCGRRVFDHTHGWGGHPPGGGAAFVVTHRPPPEDWSAENLAPFTFVGDVGTAIEHAKSAGDGNVGVSGPSIARQCLNLGLLDEVRIDLVPVFLGEGVRYFEDLGATKAELERVEVVAGEGVTHLRYRVHQH</sequence>
<dbReference type="Gene3D" id="3.40.430.10">
    <property type="entry name" value="Dihydrofolate Reductase, subunit A"/>
    <property type="match status" value="1"/>
</dbReference>
<dbReference type="InterPro" id="IPR024072">
    <property type="entry name" value="DHFR-like_dom_sf"/>
</dbReference>
<evidence type="ECO:0000313" key="2">
    <source>
        <dbReference type="EMBL" id="RSD16518.1"/>
    </source>
</evidence>
<proteinExistence type="predicted"/>
<dbReference type="GO" id="GO:0009231">
    <property type="term" value="P:riboflavin biosynthetic process"/>
    <property type="evidence" value="ECO:0007669"/>
    <property type="project" value="InterPro"/>
</dbReference>
<dbReference type="Proteomes" id="UP000267081">
    <property type="component" value="Unassembled WGS sequence"/>
</dbReference>
<dbReference type="RefSeq" id="WP_125311580.1">
    <property type="nucleotide sequence ID" value="NZ_RSEC01000048.1"/>
</dbReference>
<evidence type="ECO:0000313" key="3">
    <source>
        <dbReference type="Proteomes" id="UP000267081"/>
    </source>
</evidence>
<accession>A0A427T825</accession>
<dbReference type="SUPFAM" id="SSF53597">
    <property type="entry name" value="Dihydrofolate reductase-like"/>
    <property type="match status" value="1"/>
</dbReference>
<organism evidence="2 3">
    <name type="scientific">Amycolatopsis eburnea</name>
    <dbReference type="NCBI Taxonomy" id="2267691"/>
    <lineage>
        <taxon>Bacteria</taxon>
        <taxon>Bacillati</taxon>
        <taxon>Actinomycetota</taxon>
        <taxon>Actinomycetes</taxon>
        <taxon>Pseudonocardiales</taxon>
        <taxon>Pseudonocardiaceae</taxon>
        <taxon>Amycolatopsis</taxon>
    </lineage>
</organism>
<keyword evidence="3" id="KW-1185">Reference proteome</keyword>
<feature type="domain" description="Bacterial bifunctional deaminase-reductase C-terminal" evidence="1">
    <location>
        <begin position="5"/>
        <end position="184"/>
    </location>
</feature>
<dbReference type="Pfam" id="PF01872">
    <property type="entry name" value="RibD_C"/>
    <property type="match status" value="1"/>
</dbReference>
<dbReference type="OrthoDB" id="3820697at2"/>
<gene>
    <name evidence="2" type="ORF">EIY87_23065</name>
</gene>
<evidence type="ECO:0000259" key="1">
    <source>
        <dbReference type="Pfam" id="PF01872"/>
    </source>
</evidence>